<evidence type="ECO:0000313" key="5">
    <source>
        <dbReference type="Proteomes" id="UP001382455"/>
    </source>
</evidence>
<comment type="caution">
    <text evidence="4">The sequence shown here is derived from an EMBL/GenBank/DDBJ whole genome shotgun (WGS) entry which is preliminary data.</text>
</comment>
<dbReference type="Proteomes" id="UP001382455">
    <property type="component" value="Unassembled WGS sequence"/>
</dbReference>
<keyword evidence="1" id="KW-0963">Cytoplasm</keyword>
<dbReference type="InterPro" id="IPR008865">
    <property type="entry name" value="DNA_replication_term_site-bd"/>
</dbReference>
<evidence type="ECO:0000256" key="2">
    <source>
        <dbReference type="ARBA" id="ARBA00022705"/>
    </source>
</evidence>
<name>A0ABU8EWM9_9GAMM</name>
<dbReference type="RefSeq" id="WP_336436373.1">
    <property type="nucleotide sequence ID" value="NZ_JBAWKS010000002.1"/>
</dbReference>
<dbReference type="SUPFAM" id="SSF56596">
    <property type="entry name" value="Replication terminator protein (Tus)"/>
    <property type="match status" value="1"/>
</dbReference>
<organism evidence="4 5">
    <name type="scientific">Pseudoalteromonas spongiae</name>
    <dbReference type="NCBI Taxonomy" id="298657"/>
    <lineage>
        <taxon>Bacteria</taxon>
        <taxon>Pseudomonadati</taxon>
        <taxon>Pseudomonadota</taxon>
        <taxon>Gammaproteobacteria</taxon>
        <taxon>Alteromonadales</taxon>
        <taxon>Pseudoalteromonadaceae</taxon>
        <taxon>Pseudoalteromonas</taxon>
    </lineage>
</organism>
<keyword evidence="3" id="KW-0238">DNA-binding</keyword>
<gene>
    <name evidence="4" type="ORF">WAE96_17055</name>
</gene>
<evidence type="ECO:0000313" key="4">
    <source>
        <dbReference type="EMBL" id="MEI4551387.1"/>
    </source>
</evidence>
<keyword evidence="2" id="KW-0235">DNA replication</keyword>
<evidence type="ECO:0000256" key="1">
    <source>
        <dbReference type="ARBA" id="ARBA00022490"/>
    </source>
</evidence>
<evidence type="ECO:0000256" key="3">
    <source>
        <dbReference type="ARBA" id="ARBA00023125"/>
    </source>
</evidence>
<dbReference type="InterPro" id="IPR036381">
    <property type="entry name" value="Tus_dom1"/>
</dbReference>
<sequence length="287" mass="33183">MNKRFILRSHFDKCTQLIEQLQHALVNSDLAFCHYYQLPKVKEAENHRPPSEIPVTPFEGLDALNKSCSAYKDVFKQPELSGKLLTRHPGVIGIKGDAPEIRALITAINQEKQNFKQIVLSEKSKDARFELVHSTIPNLITLAFYRQIFCESRSAYSVRFTWMHKHSIQHLSAKQALTFLQQNQSHKPMITQDKATWQAMVEQEKQRIVGLSENKKLRIRRPIRVSPQVNVRFSASDRYHVSAALPFILFNADKVTKIGKLSDYAKKPDTRAKKSRYLIERLFLETP</sequence>
<dbReference type="InterPro" id="IPR036384">
    <property type="entry name" value="Tus_sf"/>
</dbReference>
<dbReference type="Gene3D" id="3.50.14.10">
    <property type="entry name" value="Replication terminator Tus, domain 1 superfamily/Replication terminator Tus"/>
    <property type="match status" value="1"/>
</dbReference>
<dbReference type="EMBL" id="JBAWKS010000002">
    <property type="protein sequence ID" value="MEI4551387.1"/>
    <property type="molecule type" value="Genomic_DNA"/>
</dbReference>
<dbReference type="Pfam" id="PF05472">
    <property type="entry name" value="Ter"/>
    <property type="match status" value="1"/>
</dbReference>
<reference evidence="4 5" key="1">
    <citation type="submission" date="2023-12" db="EMBL/GenBank/DDBJ databases">
        <title>Friends and Foes: Symbiotic and Algicidal bacterial influence on Karenia brevis blooms.</title>
        <authorList>
            <person name="Fei C."/>
            <person name="Mohamed A.R."/>
            <person name="Booker A."/>
            <person name="Arshad M."/>
            <person name="Klass S."/>
            <person name="Ahn S."/>
            <person name="Gilbert P.M."/>
            <person name="Heil C.A."/>
            <person name="Martinez J.M."/>
            <person name="Amin S.A."/>
        </authorList>
    </citation>
    <scope>NUCLEOTIDE SEQUENCE [LARGE SCALE GENOMIC DNA]</scope>
    <source>
        <strain evidence="4 5">CE15</strain>
    </source>
</reference>
<dbReference type="Gene3D" id="3.30.54.10">
    <property type="match status" value="1"/>
</dbReference>
<protein>
    <submittedName>
        <fullName evidence="4">DNA replication terminus site-binding protein</fullName>
    </submittedName>
</protein>
<keyword evidence="5" id="KW-1185">Reference proteome</keyword>
<accession>A0ABU8EWM9</accession>
<proteinExistence type="predicted"/>